<dbReference type="GeneID" id="27316832"/>
<evidence type="ECO:0000256" key="2">
    <source>
        <dbReference type="ARBA" id="ARBA00010769"/>
    </source>
</evidence>
<keyword evidence="11 16" id="KW-0067">ATP-binding</keyword>
<feature type="domain" description="PI3K/PI4K catalytic" evidence="17">
    <location>
        <begin position="2603"/>
        <end position="2919"/>
    </location>
</feature>
<dbReference type="GO" id="GO:0005634">
    <property type="term" value="C:nucleus"/>
    <property type="evidence" value="ECO:0007669"/>
    <property type="project" value="UniProtKB-SubCell"/>
</dbReference>
<keyword evidence="16" id="KW-0779">Telomere</keyword>
<organism evidence="20 21">
    <name type="scientific">Verruconis gallopava</name>
    <dbReference type="NCBI Taxonomy" id="253628"/>
    <lineage>
        <taxon>Eukaryota</taxon>
        <taxon>Fungi</taxon>
        <taxon>Dikarya</taxon>
        <taxon>Ascomycota</taxon>
        <taxon>Pezizomycotina</taxon>
        <taxon>Dothideomycetes</taxon>
        <taxon>Pleosporomycetidae</taxon>
        <taxon>Venturiales</taxon>
        <taxon>Sympoventuriaceae</taxon>
        <taxon>Verruconis</taxon>
    </lineage>
</organism>
<evidence type="ECO:0000259" key="19">
    <source>
        <dbReference type="PROSITE" id="PS51190"/>
    </source>
</evidence>
<dbReference type="InParanoid" id="A0A0D1ZY89"/>
<evidence type="ECO:0000313" key="20">
    <source>
        <dbReference type="EMBL" id="KIV99427.1"/>
    </source>
</evidence>
<comment type="function">
    <text evidence="13 16">Serine/threonine protein kinase which activates checkpoint signaling upon genotoxic stresses such as ionizing radiation (IR), ultraviolet light (UV), or DNA replication stalling, thereby acting as a DNA damage sensor. Recognizes the substrate consensus sequence [ST]-Q. Phosphorylates histone H2A to form H2AS128ph (gamma-H2A) at sites of DNA damage, involved in the regulation of DNA damage response mechanism. Required for the control of telomere length and genome stability.</text>
</comment>
<dbReference type="PANTHER" id="PTHR37079">
    <property type="entry name" value="SERINE/THREONINE-PROTEIN KINASE ATM"/>
    <property type="match status" value="1"/>
</dbReference>
<dbReference type="GO" id="GO:0006325">
    <property type="term" value="P:chromatin organization"/>
    <property type="evidence" value="ECO:0007669"/>
    <property type="project" value="UniProtKB-KW"/>
</dbReference>
<dbReference type="GO" id="GO:0000781">
    <property type="term" value="C:chromosome, telomeric region"/>
    <property type="evidence" value="ECO:0007669"/>
    <property type="project" value="UniProtKB-SubCell"/>
</dbReference>
<comment type="catalytic activity">
    <reaction evidence="15">
        <text>L-seryl-[protein] + ATP = O-phospho-L-seryl-[protein] + ADP + H(+)</text>
        <dbReference type="Rhea" id="RHEA:17989"/>
        <dbReference type="Rhea" id="RHEA-COMP:9863"/>
        <dbReference type="Rhea" id="RHEA-COMP:11604"/>
        <dbReference type="ChEBI" id="CHEBI:15378"/>
        <dbReference type="ChEBI" id="CHEBI:29999"/>
        <dbReference type="ChEBI" id="CHEBI:30616"/>
        <dbReference type="ChEBI" id="CHEBI:83421"/>
        <dbReference type="ChEBI" id="CHEBI:456216"/>
        <dbReference type="EC" id="2.7.11.1"/>
    </reaction>
</comment>
<evidence type="ECO:0000256" key="4">
    <source>
        <dbReference type="ARBA" id="ARBA00012513"/>
    </source>
</evidence>
<dbReference type="Proteomes" id="UP000053259">
    <property type="component" value="Unassembled WGS sequence"/>
</dbReference>
<keyword evidence="8 16" id="KW-0547">Nucleotide-binding</keyword>
<dbReference type="Gene3D" id="3.30.1010.10">
    <property type="entry name" value="Phosphatidylinositol 3-kinase Catalytic Subunit, Chain A, domain 4"/>
    <property type="match status" value="1"/>
</dbReference>
<dbReference type="PROSITE" id="PS51189">
    <property type="entry name" value="FAT"/>
    <property type="match status" value="1"/>
</dbReference>
<dbReference type="SMART" id="SM00146">
    <property type="entry name" value="PI3Kc"/>
    <property type="match status" value="1"/>
</dbReference>
<feature type="domain" description="FATC" evidence="19">
    <location>
        <begin position="2928"/>
        <end position="2960"/>
    </location>
</feature>
<evidence type="ECO:0000256" key="9">
    <source>
        <dbReference type="ARBA" id="ARBA00022763"/>
    </source>
</evidence>
<keyword evidence="9 16" id="KW-0227">DNA damage</keyword>
<dbReference type="GO" id="GO:0004674">
    <property type="term" value="F:protein serine/threonine kinase activity"/>
    <property type="evidence" value="ECO:0007669"/>
    <property type="project" value="UniProtKB-KW"/>
</dbReference>
<keyword evidence="6 16" id="KW-0723">Serine/threonine-protein kinase</keyword>
<evidence type="ECO:0000256" key="14">
    <source>
        <dbReference type="ARBA" id="ARBA00047899"/>
    </source>
</evidence>
<keyword evidence="12 16" id="KW-0539">Nucleus</keyword>
<dbReference type="InterPro" id="IPR036940">
    <property type="entry name" value="PI3/4_kinase_cat_sf"/>
</dbReference>
<keyword evidence="16" id="KW-0158">Chromosome</keyword>
<dbReference type="GO" id="GO:0035556">
    <property type="term" value="P:intracellular signal transduction"/>
    <property type="evidence" value="ECO:0007669"/>
    <property type="project" value="UniProtKB-ARBA"/>
</dbReference>
<dbReference type="PROSITE" id="PS50290">
    <property type="entry name" value="PI3_4_KINASE_3"/>
    <property type="match status" value="1"/>
</dbReference>
<evidence type="ECO:0000256" key="5">
    <source>
        <dbReference type="ARBA" id="ARBA00014619"/>
    </source>
</evidence>
<evidence type="ECO:0000256" key="12">
    <source>
        <dbReference type="ARBA" id="ARBA00023242"/>
    </source>
</evidence>
<dbReference type="Gene3D" id="1.10.1070.11">
    <property type="entry name" value="Phosphatidylinositol 3-/4-kinase, catalytic domain"/>
    <property type="match status" value="1"/>
</dbReference>
<comment type="subcellular location">
    <subcellularLocation>
        <location evidence="16">Chromosome</location>
        <location evidence="16">Telomere</location>
    </subcellularLocation>
    <subcellularLocation>
        <location evidence="1 16">Nucleus</location>
    </subcellularLocation>
</comment>
<comment type="subunit">
    <text evidence="3">Associates with DNA double-strand breaks.</text>
</comment>
<dbReference type="Pfam" id="PF00454">
    <property type="entry name" value="PI3_PI4_kinase"/>
    <property type="match status" value="1"/>
</dbReference>
<dbReference type="EMBL" id="KN847577">
    <property type="protein sequence ID" value="KIV99427.1"/>
    <property type="molecule type" value="Genomic_DNA"/>
</dbReference>
<dbReference type="InterPro" id="IPR014009">
    <property type="entry name" value="PIK_FAT"/>
</dbReference>
<evidence type="ECO:0000256" key="11">
    <source>
        <dbReference type="ARBA" id="ARBA00022840"/>
    </source>
</evidence>
<evidence type="ECO:0000256" key="6">
    <source>
        <dbReference type="ARBA" id="ARBA00022527"/>
    </source>
</evidence>
<evidence type="ECO:0000259" key="17">
    <source>
        <dbReference type="PROSITE" id="PS50290"/>
    </source>
</evidence>
<dbReference type="SMART" id="SM01342">
    <property type="entry name" value="TAN"/>
    <property type="match status" value="1"/>
</dbReference>
<proteinExistence type="inferred from homology"/>
<evidence type="ECO:0000256" key="1">
    <source>
        <dbReference type="ARBA" id="ARBA00004123"/>
    </source>
</evidence>
<evidence type="ECO:0000313" key="21">
    <source>
        <dbReference type="Proteomes" id="UP000053259"/>
    </source>
</evidence>
<evidence type="ECO:0000256" key="8">
    <source>
        <dbReference type="ARBA" id="ARBA00022741"/>
    </source>
</evidence>
<dbReference type="GO" id="GO:0106310">
    <property type="term" value="F:protein serine kinase activity"/>
    <property type="evidence" value="ECO:0007669"/>
    <property type="project" value="RHEA"/>
</dbReference>
<dbReference type="InterPro" id="IPR003152">
    <property type="entry name" value="FATC_dom"/>
</dbReference>
<dbReference type="PANTHER" id="PTHR37079:SF4">
    <property type="entry name" value="SERINE_THREONINE-PROTEIN KINASE ATM"/>
    <property type="match status" value="1"/>
</dbReference>
<protein>
    <recommendedName>
        <fullName evidence="5 16">Serine/threonine-protein kinase Tel1</fullName>
        <ecNumber evidence="4 16">2.7.11.1</ecNumber>
    </recommendedName>
</protein>
<dbReference type="InterPro" id="IPR044107">
    <property type="entry name" value="PIKKc_ATM"/>
</dbReference>
<accession>A0A0D1ZY89</accession>
<keyword evidence="7 16" id="KW-0808">Transferase</keyword>
<dbReference type="VEuPathDB" id="FungiDB:PV09_08859"/>
<dbReference type="HOGENOM" id="CLU_000178_8_2_1"/>
<dbReference type="Pfam" id="PF11640">
    <property type="entry name" value="TAN"/>
    <property type="match status" value="1"/>
</dbReference>
<evidence type="ECO:0000256" key="3">
    <source>
        <dbReference type="ARBA" id="ARBA00011370"/>
    </source>
</evidence>
<comment type="catalytic activity">
    <reaction evidence="14 16">
        <text>L-threonyl-[protein] + ATP = O-phospho-L-threonyl-[protein] + ADP + H(+)</text>
        <dbReference type="Rhea" id="RHEA:46608"/>
        <dbReference type="Rhea" id="RHEA-COMP:11060"/>
        <dbReference type="Rhea" id="RHEA-COMP:11605"/>
        <dbReference type="ChEBI" id="CHEBI:15378"/>
        <dbReference type="ChEBI" id="CHEBI:30013"/>
        <dbReference type="ChEBI" id="CHEBI:30616"/>
        <dbReference type="ChEBI" id="CHEBI:61977"/>
        <dbReference type="ChEBI" id="CHEBI:456216"/>
        <dbReference type="EC" id="2.7.11.1"/>
    </reaction>
</comment>
<dbReference type="InterPro" id="IPR018936">
    <property type="entry name" value="PI3/4_kinase_CS"/>
</dbReference>
<dbReference type="SUPFAM" id="SSF56112">
    <property type="entry name" value="Protein kinase-like (PK-like)"/>
    <property type="match status" value="1"/>
</dbReference>
<evidence type="ECO:0000256" key="10">
    <source>
        <dbReference type="ARBA" id="ARBA00022777"/>
    </source>
</evidence>
<name>A0A0D1ZY89_9PEZI</name>
<sequence length="2960" mass="332494">MSGKYVDLDTTLTKIASSSSTVRKDGLADLEHLFRYNKDNHVIDDFKDKTWHSIYEALFTCTAVERSSFLRTSQSQRNRAAARLAACGKALRITVTAGVKRIRAKTVKAVVDHVLQTLPTKEGPYCPGLALDYVKTLRVILEYQPHVEHFRDLWQQILDFCLEGLSPLREEDDEEKGDVLETAGASMRMHSITLSRRSRATTPQLLRPRQTSAFRAEIDDLVACMYQLVRATNAQVVGNELRIFHALQTFLKSSDSVRLSYTDAFAAINAILARIVTGSTGLTRSIAIHLVPLVKELWTSKSSTLRDEMLTSLVLTKDHVLALTEDPAEILFRSDLENLVETLQLDYSKRRESDQLQLSDLVLDLSLSPMGMSNLRLPAFGLRRGHLRAESTWTILHLIAAYTSALDNRQIAVNIDPAPDDDIYEGAKRPRITLLFDDMLRSASSSVTGNQISNLQYMCFRAQISQLTKNQIVETLSALCGLMNHSSPHVTQWAILSHVCVAFQLSAQDISIREQWYNVFLLAARLLTVDWCSRPASYLLFVLLRLHLLRYGDIASIADSILESVDLQGPTSACDATLALLGLLMDERAAENPSTALSTAQRLVQWLIQKWSPGNFDNKEVSARYANTCRPYDLVIFLTRCLGSEVFFKRSIFPLCGPTAQAWRKLEETAELRGFLLLLNSAKFLYQPEDPIINGSVPGAHLPSALVAQIIDALDGETARVLGNWIEIAADKPLSFLPDMFIVVAGVITVNASIIQCVDRRSFKRIEALRKREEELIKAFFAMLARPECDMDKLDAVFNALADYLPNFEKLNDNTGVNGVSADNPFVSLCVHLASALDRRQRTKTEAVVAEDGMDIDIGFESQSSDAAALLVSENAFRDVGRASSSLSSFGHCVNAQAHLFTAVLRDSVELPTTAGNVSIVPNSFVSYLIELSPNEFFASRIVISEVLSTGATLRTGEIEALLEHLGLFLETYEYARHEIALLLHVELLHRTIADWTNGENNYITESASQAYEWLINVALPNNICSSHVKVSIASLLLQLFKAKGPNYETSPEIASVRTALFRLLQSDDLLVIERVIRGVPDLFHQFTLERHEDVFNDLHSSSLYSETWIEGNALRMLLFSSLGSRWHTLLRRCIYHIFETAGAIPATAPYASRCIQEMAVQLRLTEPQALFRLFAGQLMYTWTRQSEGGWSNIPFGIFGYDSLRSLLFDVRDEVYAQALLRNDTNELVETSRMIGIGQNELAKYGFARSAVYCYAWDAEKRRPEKEKSETRLRGLLGSNYTAECRAHFPKAFGILILRTNFEKKTRSNSNDQQKAQNFSNDSVREIDKEIAELMFERAIGSATAANREAKFEANALKAFKAMTELSSSDMCLPDPQQPVFRPKHFLEVADRMARRAKTTLASALDPAVYVFVLRLLLSQVHDALGSLYSCLIVRKIRILVALAGQSALSGYPLEATLFSLRPLLTDKLCAEDALGIVQYLYTNGINYLRQEISFVAGMNVTALISLRKFLGSSQESTTQESHHRATLNRAHAFRKWLVEIWSKKFVEDMADSEHKNAYLRMISYAYGAGIKANPVNGSPESNLLRQLLEDRRAKHRLLQGATWGLALNLLCSDFDEPPSYREDMLGRDEDAKNYATDIWSSCLEVDVNERYLQWAGRILGRANSNDDFDGSILTHIHNHSMPDYNDDEKGESSLKVIIDTIQNLLLSGDCLQTGLAEETLRSILVHADTQQLVLELQELLPQSVAYGLALQTEDVVVPITIPATVPLETCFISENIPAYDVWLRQVTRSLVASSNSMSIVRSLDRILAGVNGLAEKLFAPVLHLVLSQELSSTGSARQCLSKAYREWLSRPPRNSEPHIRVLLNSLLYLRKQPYPQELTNADRLKWLDVDYSTASTAAEMCGMYTAALMFAELTSVSELVKGSRRSTTTLNHSAVSEETMLDIYRNIDDPDSFYGVPQPPSLDLVLHRLDHEADGFKGLMFRAARLDSQMRRNNELSKTDNVAIVKSLVGMNMNTLTYNLLSSRNSAFKASGTLDSFLQTAMRLEQWDVRVPENASSDTVTLYKIFQTVNIAKDITTVREQINAGITRTILNMKAPTTVDRTFKSSLSTLGILTDIDGMITSTSPEELHDICGLLHEREASLSSVSIAEAESVLSSRDIFLSTVCSNASLRDAMHVSIECVRKSQVDAILSSCRVWKKRHGSQEYLDAVTYLSDLVPICAEVGIDIRNSSDNAAADALWTQGEYSTSVRMLQRIIDGSKPKNESNDVHPAAVLAKIGHHAAEARLETPHQIFQNYLMPAINELRGNNTGPVASQVFHELATFCYEQLQNQENIDDIERATKVRNRRQIEVDGLTSEIKAIRSQAERRARESELSRARRWLRLDKAELERLRKIRESFVEQCIENYLRSLTASDEHDNNVLRFYAIWLEHADSELANSTVNAHIDHVSSHKFVRLMNQLSSRLQADNTLFQKVLSKLVFRISSEHPFHGMHHISAGSHDPGTDQVASISRHNAVKQIAGKLKADKVVGKLWDCMYQSDILYHEVAIYTDDEVARQGRELRLDAKDPTKRLLTHIPRLQTPPPTLSIPVSAKLEYKAVPRVIGFRTMMRVAGGLSAPKIITSKLSDGTEFKQLFKGGNDDLRQDAIMEQVFEEVSKLLRNHSSTRQRRLRVRTYNVLPLSNHSGVLEFCANTTALQDALIPLHQTYHPKDLKSSVCRSKISDAARNTTEERIKAYRDVCKQFHPVMRHFFFERFPDPDVWFEKRLAYTRSMAAMSILGYVIGLGDRHLHNILLDYFTGEVIHIDLGVCFEAGRVLPIPEVVPFRLTRDLVDGMGYTRTEGVYRRCCEFTLEALREERESIMTLLNVLRYDPLYSWTVSATKAKRIQETEDVPNRAVDEANMMEASLRKKDDDMGEAGRALSVVEKKLSKTLSKEATVSELIAQATDERNLALLFAGWSAWV</sequence>
<keyword evidence="10 16" id="KW-0418">Kinase</keyword>
<dbReference type="InterPro" id="IPR011009">
    <property type="entry name" value="Kinase-like_dom_sf"/>
</dbReference>
<dbReference type="InterPro" id="IPR021668">
    <property type="entry name" value="TAN"/>
</dbReference>
<dbReference type="Pfam" id="PF02260">
    <property type="entry name" value="FATC"/>
    <property type="match status" value="1"/>
</dbReference>
<dbReference type="GO" id="GO:0005524">
    <property type="term" value="F:ATP binding"/>
    <property type="evidence" value="ECO:0007669"/>
    <property type="project" value="UniProtKB-KW"/>
</dbReference>
<gene>
    <name evidence="20" type="ORF">PV09_08859</name>
</gene>
<dbReference type="PROSITE" id="PS00915">
    <property type="entry name" value="PI3_4_KINASE_1"/>
    <property type="match status" value="1"/>
</dbReference>
<dbReference type="PROSITE" id="PS00916">
    <property type="entry name" value="PI3_4_KINASE_2"/>
    <property type="match status" value="1"/>
</dbReference>
<comment type="similarity">
    <text evidence="2 16">Belongs to the PI3/PI4-kinase family. ATM subfamily.</text>
</comment>
<keyword evidence="21" id="KW-1185">Reference proteome</keyword>
<dbReference type="InterPro" id="IPR000403">
    <property type="entry name" value="PI3/4_kinase_cat_dom"/>
</dbReference>
<feature type="domain" description="FAT" evidence="18">
    <location>
        <begin position="1894"/>
        <end position="2499"/>
    </location>
</feature>
<dbReference type="PROSITE" id="PS51190">
    <property type="entry name" value="FATC"/>
    <property type="match status" value="1"/>
</dbReference>
<reference evidence="20 21" key="1">
    <citation type="submission" date="2015-01" db="EMBL/GenBank/DDBJ databases">
        <title>The Genome Sequence of Ochroconis gallopava CBS43764.</title>
        <authorList>
            <consortium name="The Broad Institute Genomics Platform"/>
            <person name="Cuomo C."/>
            <person name="de Hoog S."/>
            <person name="Gorbushina A."/>
            <person name="Stielow B."/>
            <person name="Teixiera M."/>
            <person name="Abouelleil A."/>
            <person name="Chapman S.B."/>
            <person name="Priest M."/>
            <person name="Young S.K."/>
            <person name="Wortman J."/>
            <person name="Nusbaum C."/>
            <person name="Birren B."/>
        </authorList>
    </citation>
    <scope>NUCLEOTIDE SEQUENCE [LARGE SCALE GENOMIC DNA]</scope>
    <source>
        <strain evidence="20 21">CBS 43764</strain>
    </source>
</reference>
<evidence type="ECO:0000259" key="18">
    <source>
        <dbReference type="PROSITE" id="PS51189"/>
    </source>
</evidence>
<dbReference type="InterPro" id="IPR038980">
    <property type="entry name" value="ATM_plant"/>
</dbReference>
<dbReference type="OrthoDB" id="381190at2759"/>
<evidence type="ECO:0000256" key="13">
    <source>
        <dbReference type="ARBA" id="ARBA00025079"/>
    </source>
</evidence>
<dbReference type="SMART" id="SM01343">
    <property type="entry name" value="FATC"/>
    <property type="match status" value="1"/>
</dbReference>
<dbReference type="CDD" id="cd05171">
    <property type="entry name" value="PIKKc_ATM"/>
    <property type="match status" value="1"/>
</dbReference>
<dbReference type="STRING" id="253628.A0A0D1ZY89"/>
<dbReference type="RefSeq" id="XP_016209297.1">
    <property type="nucleotide sequence ID" value="XM_016362822.1"/>
</dbReference>
<evidence type="ECO:0000256" key="16">
    <source>
        <dbReference type="RuleBase" id="RU365027"/>
    </source>
</evidence>
<dbReference type="GO" id="GO:0006281">
    <property type="term" value="P:DNA repair"/>
    <property type="evidence" value="ECO:0007669"/>
    <property type="project" value="InterPro"/>
</dbReference>
<evidence type="ECO:0000256" key="7">
    <source>
        <dbReference type="ARBA" id="ARBA00022679"/>
    </source>
</evidence>
<keyword evidence="16" id="KW-0156">Chromatin regulator</keyword>
<dbReference type="EC" id="2.7.11.1" evidence="4 16"/>
<evidence type="ECO:0000256" key="15">
    <source>
        <dbReference type="ARBA" id="ARBA00048679"/>
    </source>
</evidence>